<accession>A0A4U0Q365</accession>
<dbReference type="Proteomes" id="UP000310016">
    <property type="component" value="Unassembled WGS sequence"/>
</dbReference>
<dbReference type="EMBL" id="SUMF01000004">
    <property type="protein sequence ID" value="TJZ75521.1"/>
    <property type="molecule type" value="Genomic_DNA"/>
</dbReference>
<keyword evidence="2" id="KW-1185">Reference proteome</keyword>
<dbReference type="AlphaFoldDB" id="A0A4U0Q365"/>
<name>A0A4U0Q365_9NEIS</name>
<comment type="caution">
    <text evidence="1">The sequence shown here is derived from an EMBL/GenBank/DDBJ whole genome shotgun (WGS) entry which is preliminary data.</text>
</comment>
<proteinExistence type="predicted"/>
<dbReference type="OrthoDB" id="9134483at2"/>
<dbReference type="RefSeq" id="WP_136772434.1">
    <property type="nucleotide sequence ID" value="NZ_CP156074.1"/>
</dbReference>
<gene>
    <name evidence="1" type="ORF">FAZ21_06295</name>
</gene>
<evidence type="ECO:0000313" key="2">
    <source>
        <dbReference type="Proteomes" id="UP000310016"/>
    </source>
</evidence>
<organism evidence="1 2">
    <name type="scientific">Chitiniphilus eburneus</name>
    <dbReference type="NCBI Taxonomy" id="2571148"/>
    <lineage>
        <taxon>Bacteria</taxon>
        <taxon>Pseudomonadati</taxon>
        <taxon>Pseudomonadota</taxon>
        <taxon>Betaproteobacteria</taxon>
        <taxon>Neisseriales</taxon>
        <taxon>Chitinibacteraceae</taxon>
        <taxon>Chitiniphilus</taxon>
    </lineage>
</organism>
<reference evidence="1 2" key="1">
    <citation type="submission" date="2019-04" db="EMBL/GenBank/DDBJ databases">
        <title>Chitiniphilus eburnea sp. nov., a novel chitinolytic bacterium isolated from aquaculture sludge.</title>
        <authorList>
            <person name="Sheng M."/>
        </authorList>
    </citation>
    <scope>NUCLEOTIDE SEQUENCE [LARGE SCALE GENOMIC DNA]</scope>
    <source>
        <strain evidence="1 2">HX-2-15</strain>
    </source>
</reference>
<evidence type="ECO:0000313" key="1">
    <source>
        <dbReference type="EMBL" id="TJZ75521.1"/>
    </source>
</evidence>
<protein>
    <submittedName>
        <fullName evidence="1">Uncharacterized protein</fullName>
    </submittedName>
</protein>
<sequence>MKLAAIGRVAALLAVTVFAAQYLGWIDLSPRAGPTPPVSVSCPALEQGCAFTLDTVHYRLESDQPLATNRIFRLSLHGPAQTVEAEWRMAEMDMGPNRRPMQPYGDSQWQLQTALPFCSAARRDWQLILLIDDRRIVIETRSTG</sequence>